<organism evidence="4">
    <name type="scientific">Naegleria gruberi</name>
    <name type="common">Amoeba</name>
    <dbReference type="NCBI Taxonomy" id="5762"/>
    <lineage>
        <taxon>Eukaryota</taxon>
        <taxon>Discoba</taxon>
        <taxon>Heterolobosea</taxon>
        <taxon>Tetramitia</taxon>
        <taxon>Eutetramitia</taxon>
        <taxon>Vahlkampfiidae</taxon>
        <taxon>Naegleria</taxon>
    </lineage>
</organism>
<dbReference type="InParanoid" id="D2VN20"/>
<feature type="compositionally biased region" description="Polar residues" evidence="1">
    <location>
        <begin position="87"/>
        <end position="101"/>
    </location>
</feature>
<dbReference type="InterPro" id="IPR013783">
    <property type="entry name" value="Ig-like_fold"/>
</dbReference>
<dbReference type="InterPro" id="IPR003892">
    <property type="entry name" value="CUE"/>
</dbReference>
<dbReference type="GO" id="GO:0043130">
    <property type="term" value="F:ubiquitin binding"/>
    <property type="evidence" value="ECO:0007669"/>
    <property type="project" value="InterPro"/>
</dbReference>
<evidence type="ECO:0000313" key="3">
    <source>
        <dbReference type="EMBL" id="EFC41843.1"/>
    </source>
</evidence>
<dbReference type="CDD" id="cd00102">
    <property type="entry name" value="IPT"/>
    <property type="match status" value="1"/>
</dbReference>
<dbReference type="EMBL" id="GG738883">
    <property type="protein sequence ID" value="EFC41843.1"/>
    <property type="molecule type" value="Genomic_DNA"/>
</dbReference>
<dbReference type="KEGG" id="ngr:NAEGRDRAFT_58722"/>
<dbReference type="SUPFAM" id="SSF48403">
    <property type="entry name" value="Ankyrin repeat"/>
    <property type="match status" value="1"/>
</dbReference>
<protein>
    <submittedName>
        <fullName evidence="3">PARP domain-containing protein</fullName>
    </submittedName>
</protein>
<sequence length="874" mass="98991">MNNRQLPSNFNFYGETTTDYPSDFNMTTNLFDDFLASLTETHLLTDSNVNTNNSMLLPHNVSSNLIPTTSSTSTSSSSTMLPPITAQDLTGTTSSQNDSNSGQLVTNVSLITNNQKYPSGIIQDNVHLFFGSHGSSDTYKLEVQVTPIVDQMIMSNQTKLVIQVKRENSKELLKKARWVLSLENRKEECIYLVQNNNFPKTRRGRGINESCLFAFSLENLQNVPEQLFPTFKFQFYSKLIPGSFPTDSFTVPPSTQLSRPEVSTSSSSPPTQQIISNPPMIVMEQPKPVMNNILFPASAFNQSTQSFDPMSLFNSLTEQSQQQSDDLIYQSSGKKRKKIEIFEPKLFSINPMYGTIGSTVVLLGNFNVLSEKAVKVHFDQVVVEHPHAVTPNTIVCTAPDHEDGNSFVQVVEEFEHFQMKTEHKIFRYISQSFQMGINQLVFNSGPRPYQSPPSYLSPGAPNTDSSSSSNSYNSGQMFYDSLRQNNLHRAAYDGDLRAVVSILESRSCDPFELDNFKRSPFHIACAMGHLSVVQALWTHIVDILPEEEDEDEDVLASVLLYQQDSFSMTPLDLASKIIDDNEHDVIFFLKDKLVTYPNLNTKLGNGDLVLVENEVHERKLNQLKHLFPSFDDFFIREILERCGWSETEAAALVLCQQFESNICAKSSMTSKEVFMVIEKQKAINQLIDFMNMSPFSTLLANKLSRFFDPEKHFENYEKEIKHKFSKKIYKIENIVHPELQLRFSQYINQEENPLIFMTFHGTSEQNVSSIKEHGLLVPGKGNDIRPVNGSEYGLGIYTSFSGTSSIEYCYGGNKMFVCAVCVRDKIVISEDGNVLVVFDERSVLPCWLITFENRVENVQEPVNMNYNNNLLRQI</sequence>
<dbReference type="OrthoDB" id="10256774at2759"/>
<name>D2VN20_NAEGR</name>
<dbReference type="SUPFAM" id="SSF81296">
    <property type="entry name" value="E set domains"/>
    <property type="match status" value="1"/>
</dbReference>
<dbReference type="OMA" id="CAVCVRD"/>
<dbReference type="InterPro" id="IPR014756">
    <property type="entry name" value="Ig_E-set"/>
</dbReference>
<dbReference type="PROSITE" id="PS51140">
    <property type="entry name" value="CUE"/>
    <property type="match status" value="1"/>
</dbReference>
<reference evidence="3 4" key="1">
    <citation type="journal article" date="2010" name="Cell">
        <title>The genome of Naegleria gruberi illuminates early eukaryotic versatility.</title>
        <authorList>
            <person name="Fritz-Laylin L.K."/>
            <person name="Prochnik S.E."/>
            <person name="Ginger M.L."/>
            <person name="Dacks J.B."/>
            <person name="Carpenter M.L."/>
            <person name="Field M.C."/>
            <person name="Kuo A."/>
            <person name="Paredez A."/>
            <person name="Chapman J."/>
            <person name="Pham J."/>
            <person name="Shu S."/>
            <person name="Neupane R."/>
            <person name="Cipriano M."/>
            <person name="Mancuso J."/>
            <person name="Tu H."/>
            <person name="Salamov A."/>
            <person name="Lindquist E."/>
            <person name="Shapiro H."/>
            <person name="Lucas S."/>
            <person name="Grigoriev I.V."/>
            <person name="Cande W.Z."/>
            <person name="Fulton C."/>
            <person name="Rokhsar D.S."/>
            <person name="Dawson S.C."/>
        </authorList>
    </citation>
    <scope>NUCLEOTIDE SEQUENCE [LARGE SCALE GENOMIC DNA]</scope>
    <source>
        <strain evidence="3 4">NEG-M</strain>
    </source>
</reference>
<dbReference type="SUPFAM" id="SSF56399">
    <property type="entry name" value="ADP-ribosylation"/>
    <property type="match status" value="1"/>
</dbReference>
<feature type="compositionally biased region" description="Polar residues" evidence="1">
    <location>
        <begin position="250"/>
        <end position="262"/>
    </location>
</feature>
<evidence type="ECO:0000259" key="2">
    <source>
        <dbReference type="PROSITE" id="PS51140"/>
    </source>
</evidence>
<dbReference type="AlphaFoldDB" id="D2VN20"/>
<dbReference type="CDD" id="cd14279">
    <property type="entry name" value="CUE"/>
    <property type="match status" value="1"/>
</dbReference>
<dbReference type="Pfam" id="PF00644">
    <property type="entry name" value="PARP"/>
    <property type="match status" value="1"/>
</dbReference>
<dbReference type="Pfam" id="PF13637">
    <property type="entry name" value="Ank_4"/>
    <property type="match status" value="1"/>
</dbReference>
<feature type="region of interest" description="Disordered" evidence="1">
    <location>
        <begin position="67"/>
        <end position="101"/>
    </location>
</feature>
<dbReference type="InterPro" id="IPR002110">
    <property type="entry name" value="Ankyrin_rpt"/>
</dbReference>
<dbReference type="InterPro" id="IPR012317">
    <property type="entry name" value="Poly(ADP-ribose)pol_cat_dom"/>
</dbReference>
<dbReference type="RefSeq" id="XP_002674587.1">
    <property type="nucleotide sequence ID" value="XM_002674541.1"/>
</dbReference>
<dbReference type="Gene3D" id="1.25.40.20">
    <property type="entry name" value="Ankyrin repeat-containing domain"/>
    <property type="match status" value="1"/>
</dbReference>
<evidence type="ECO:0000256" key="1">
    <source>
        <dbReference type="SAM" id="MobiDB-lite"/>
    </source>
</evidence>
<dbReference type="InterPro" id="IPR036770">
    <property type="entry name" value="Ankyrin_rpt-contain_sf"/>
</dbReference>
<feature type="compositionally biased region" description="Low complexity" evidence="1">
    <location>
        <begin position="263"/>
        <end position="275"/>
    </location>
</feature>
<dbReference type="GeneID" id="8851520"/>
<dbReference type="Gene3D" id="2.60.40.10">
    <property type="entry name" value="Immunoglobulins"/>
    <property type="match status" value="1"/>
</dbReference>
<feature type="region of interest" description="Disordered" evidence="1">
    <location>
        <begin position="250"/>
        <end position="275"/>
    </location>
</feature>
<gene>
    <name evidence="3" type="ORF">NAEGRDRAFT_58722</name>
</gene>
<dbReference type="Gene3D" id="3.90.228.10">
    <property type="match status" value="1"/>
</dbReference>
<dbReference type="GO" id="GO:0003950">
    <property type="term" value="F:NAD+ poly-ADP-ribosyltransferase activity"/>
    <property type="evidence" value="ECO:0007669"/>
    <property type="project" value="InterPro"/>
</dbReference>
<dbReference type="Proteomes" id="UP000006671">
    <property type="component" value="Unassembled WGS sequence"/>
</dbReference>
<feature type="region of interest" description="Disordered" evidence="1">
    <location>
        <begin position="450"/>
        <end position="471"/>
    </location>
</feature>
<proteinExistence type="predicted"/>
<dbReference type="VEuPathDB" id="AmoebaDB:NAEGRDRAFT_58722"/>
<accession>D2VN20</accession>
<evidence type="ECO:0000313" key="4">
    <source>
        <dbReference type="Proteomes" id="UP000006671"/>
    </source>
</evidence>
<keyword evidence="4" id="KW-1185">Reference proteome</keyword>
<feature type="compositionally biased region" description="Low complexity" evidence="1">
    <location>
        <begin position="68"/>
        <end position="79"/>
    </location>
</feature>
<feature type="domain" description="CUE" evidence="2">
    <location>
        <begin position="615"/>
        <end position="658"/>
    </location>
</feature>